<reference evidence="1" key="1">
    <citation type="submission" date="2021-02" db="EMBL/GenBank/DDBJ databases">
        <authorList>
            <person name="Nowell W R."/>
        </authorList>
    </citation>
    <scope>NUCLEOTIDE SEQUENCE</scope>
</reference>
<gene>
    <name evidence="1" type="ORF">OXD698_LOCUS33890</name>
</gene>
<proteinExistence type="predicted"/>
<evidence type="ECO:0000313" key="2">
    <source>
        <dbReference type="Proteomes" id="UP000663844"/>
    </source>
</evidence>
<evidence type="ECO:0000313" key="1">
    <source>
        <dbReference type="EMBL" id="CAF4074085.1"/>
    </source>
</evidence>
<organism evidence="1 2">
    <name type="scientific">Adineta steineri</name>
    <dbReference type="NCBI Taxonomy" id="433720"/>
    <lineage>
        <taxon>Eukaryota</taxon>
        <taxon>Metazoa</taxon>
        <taxon>Spiralia</taxon>
        <taxon>Gnathifera</taxon>
        <taxon>Rotifera</taxon>
        <taxon>Eurotatoria</taxon>
        <taxon>Bdelloidea</taxon>
        <taxon>Adinetida</taxon>
        <taxon>Adinetidae</taxon>
        <taxon>Adineta</taxon>
    </lineage>
</organism>
<sequence>MLKDSIIQYFDENVFHTPSSICSHHRSEVAISRRYNKRHNKQRLRQLHQTVTRNIAPVWQLAHLKTYLKHKQIKYSRLPEIHRHQLSIRFNNPAYQQQAEQLLSEHDFDANSYYNWIHNKH</sequence>
<dbReference type="Proteomes" id="UP000663844">
    <property type="component" value="Unassembled WGS sequence"/>
</dbReference>
<dbReference type="AlphaFoldDB" id="A0A819TFQ8"/>
<dbReference type="EMBL" id="CAJOAZ010004762">
    <property type="protein sequence ID" value="CAF4074085.1"/>
    <property type="molecule type" value="Genomic_DNA"/>
</dbReference>
<accession>A0A819TFQ8</accession>
<protein>
    <submittedName>
        <fullName evidence="1">Uncharacterized protein</fullName>
    </submittedName>
</protein>
<comment type="caution">
    <text evidence="1">The sequence shown here is derived from an EMBL/GenBank/DDBJ whole genome shotgun (WGS) entry which is preliminary data.</text>
</comment>
<name>A0A819TFQ8_9BILA</name>